<keyword evidence="2" id="KW-1185">Reference proteome</keyword>
<dbReference type="Gene3D" id="1.25.40.390">
    <property type="match status" value="1"/>
</dbReference>
<proteinExistence type="predicted"/>
<name>A0A2R3Z1M0_9FLAO</name>
<sequence length="515" mass="57175">MHRVLRQLKHQLQGVWDLMYNCHSKKNTMKNNIKILLLLLLTLNYSCSDSLQEVNVDPNTFPSAGDAQVLSSAIGFLGYVVDTDLNYSESFLWSQYYTWGQGVSIGNSERYVAQPDDFNGYWARAYANCLADLNAITKNSSAPAYSGIAKVLKAYLFQGLVDHFGDIPFSEALAGAIEDGSILAPSFDAAGSAVYPGLVTLLDEALSDLERAEDGVVGEEDFIYQGDISKWIKFANSLKLRVLMRTSETDPQAAAIKELIANGTFIETVADMPYIPYTGASGDQNPMFARAEYGVGMFYFASNATLDVLESLDDPRGEVLYTKATTGSFAGQLHGIDQGTIKNEPFTAPPTDYSMASEYAYSETNPVILMSPWEVWFLRAEAAARYDTSDDEEMAFETAIALNFKYMGIEDEASSYINSLNYSSSDALVDRIDQIAVQKWISLNGTQEDEGWIEARRFDRPESRLFTNGIWQTPPLSVLPNGTFPSAWLYPESERSLNPNAPAQRTITDNIFWDN</sequence>
<dbReference type="Pfam" id="PF12771">
    <property type="entry name" value="SusD-like_2"/>
    <property type="match status" value="1"/>
</dbReference>
<protein>
    <recommendedName>
        <fullName evidence="3">SusD/RagB family nutrient-binding outer membrane lipoprotein</fullName>
    </recommendedName>
</protein>
<evidence type="ECO:0000313" key="1">
    <source>
        <dbReference type="EMBL" id="AVR44160.1"/>
    </source>
</evidence>
<evidence type="ECO:0008006" key="3">
    <source>
        <dbReference type="Google" id="ProtNLM"/>
    </source>
</evidence>
<reference evidence="2" key="1">
    <citation type="submission" date="2018-03" db="EMBL/GenBank/DDBJ databases">
        <title>Gramella fulva sp. nov., isolated from a dry surface of tidal flat.</title>
        <authorList>
            <person name="Hwang S.H."/>
            <person name="Hwang W.M."/>
            <person name="Kang K."/>
            <person name="Ahn T.-Y."/>
        </authorList>
    </citation>
    <scope>NUCLEOTIDE SEQUENCE [LARGE SCALE GENOMIC DNA]</scope>
    <source>
        <strain evidence="2">SH35</strain>
    </source>
</reference>
<accession>A0A2R3Z1M0</accession>
<dbReference type="SUPFAM" id="SSF48452">
    <property type="entry name" value="TPR-like"/>
    <property type="match status" value="1"/>
</dbReference>
<organism evidence="1 2">
    <name type="scientific">Christiangramia fulva</name>
    <dbReference type="NCBI Taxonomy" id="2126553"/>
    <lineage>
        <taxon>Bacteria</taxon>
        <taxon>Pseudomonadati</taxon>
        <taxon>Bacteroidota</taxon>
        <taxon>Flavobacteriia</taxon>
        <taxon>Flavobacteriales</taxon>
        <taxon>Flavobacteriaceae</taxon>
        <taxon>Christiangramia</taxon>
    </lineage>
</organism>
<dbReference type="AlphaFoldDB" id="A0A2R3Z1M0"/>
<dbReference type="InterPro" id="IPR041662">
    <property type="entry name" value="SusD-like_2"/>
</dbReference>
<evidence type="ECO:0000313" key="2">
    <source>
        <dbReference type="Proteomes" id="UP000241507"/>
    </source>
</evidence>
<gene>
    <name evidence="1" type="ORF">C7S20_02145</name>
</gene>
<dbReference type="Proteomes" id="UP000241507">
    <property type="component" value="Chromosome"/>
</dbReference>
<dbReference type="KEGG" id="grs:C7S20_02145"/>
<dbReference type="InterPro" id="IPR011990">
    <property type="entry name" value="TPR-like_helical_dom_sf"/>
</dbReference>
<dbReference type="EMBL" id="CP028136">
    <property type="protein sequence ID" value="AVR44160.1"/>
    <property type="molecule type" value="Genomic_DNA"/>
</dbReference>